<reference evidence="2" key="2">
    <citation type="submission" date="2015-02" db="UniProtKB">
        <authorList>
            <consortium name="EnsemblMetazoa"/>
        </authorList>
    </citation>
    <scope>IDENTIFICATION</scope>
</reference>
<dbReference type="EMBL" id="JH431944">
    <property type="status" value="NOT_ANNOTATED_CDS"/>
    <property type="molecule type" value="Genomic_DNA"/>
</dbReference>
<feature type="transmembrane region" description="Helical" evidence="1">
    <location>
        <begin position="196"/>
        <end position="214"/>
    </location>
</feature>
<sequence length="267" mass="31153">MDSEDDYKSHRQVQVVGARNTCLCVFCEWIYHKTHICMCIEDPKKILRSQWPISPIKWLNYRIVMAAINTVLLVLNFASVAIVNLPQRRDDKIKNITNIDKTNVENITNIGNLANTGKYFIYFPNWGLILLAISFNCKAYVAFKYFRFLTPDAKLTRLPVSFIISWIFNNLNNPTAFGITLGYWVLVYDGKLIKSISNFVSCVMNSVFTLVDIFMSETPVHFCHFYQPFIVSWSYIIFTHVYYISGGRNENGEKWIYSKFKWETIHA</sequence>
<dbReference type="OMA" id="PRINTHA"/>
<accession>T1J7W6</accession>
<dbReference type="Pfam" id="PF21534">
    <property type="entry name" value="Rost"/>
    <property type="match status" value="1"/>
</dbReference>
<feature type="transmembrane region" description="Helical" evidence="1">
    <location>
        <begin position="163"/>
        <end position="184"/>
    </location>
</feature>
<evidence type="ECO:0000313" key="3">
    <source>
        <dbReference type="Proteomes" id="UP000014500"/>
    </source>
</evidence>
<proteinExistence type="predicted"/>
<feature type="transmembrane region" description="Helical" evidence="1">
    <location>
        <begin position="63"/>
        <end position="85"/>
    </location>
</feature>
<dbReference type="eggNOG" id="ENOG502TFHS">
    <property type="taxonomic scope" value="Eukaryota"/>
</dbReference>
<keyword evidence="1" id="KW-1133">Transmembrane helix</keyword>
<dbReference type="HOGENOM" id="CLU_1044190_0_0_1"/>
<keyword evidence="1" id="KW-0812">Transmembrane</keyword>
<dbReference type="InterPro" id="IPR049352">
    <property type="entry name" value="Rost"/>
</dbReference>
<protein>
    <submittedName>
        <fullName evidence="2">Uncharacterized protein</fullName>
    </submittedName>
</protein>
<evidence type="ECO:0000313" key="2">
    <source>
        <dbReference type="EnsemblMetazoa" id="SMAR009777-PA"/>
    </source>
</evidence>
<dbReference type="Proteomes" id="UP000014500">
    <property type="component" value="Unassembled WGS sequence"/>
</dbReference>
<organism evidence="2 3">
    <name type="scientific">Strigamia maritima</name>
    <name type="common">European centipede</name>
    <name type="synonym">Geophilus maritimus</name>
    <dbReference type="NCBI Taxonomy" id="126957"/>
    <lineage>
        <taxon>Eukaryota</taxon>
        <taxon>Metazoa</taxon>
        <taxon>Ecdysozoa</taxon>
        <taxon>Arthropoda</taxon>
        <taxon>Myriapoda</taxon>
        <taxon>Chilopoda</taxon>
        <taxon>Pleurostigmophora</taxon>
        <taxon>Geophilomorpha</taxon>
        <taxon>Linotaeniidae</taxon>
        <taxon>Strigamia</taxon>
    </lineage>
</organism>
<dbReference type="AlphaFoldDB" id="T1J7W6"/>
<keyword evidence="1" id="KW-0472">Membrane</keyword>
<feature type="transmembrane region" description="Helical" evidence="1">
    <location>
        <begin position="226"/>
        <end position="244"/>
    </location>
</feature>
<dbReference type="EnsemblMetazoa" id="SMAR009777-RA">
    <property type="protein sequence ID" value="SMAR009777-PA"/>
    <property type="gene ID" value="SMAR009777"/>
</dbReference>
<reference evidence="3" key="1">
    <citation type="submission" date="2011-05" db="EMBL/GenBank/DDBJ databases">
        <authorList>
            <person name="Richards S.R."/>
            <person name="Qu J."/>
            <person name="Jiang H."/>
            <person name="Jhangiani S.N."/>
            <person name="Agravi P."/>
            <person name="Goodspeed R."/>
            <person name="Gross S."/>
            <person name="Mandapat C."/>
            <person name="Jackson L."/>
            <person name="Mathew T."/>
            <person name="Pu L."/>
            <person name="Thornton R."/>
            <person name="Saada N."/>
            <person name="Wilczek-Boney K.B."/>
            <person name="Lee S."/>
            <person name="Kovar C."/>
            <person name="Wu Y."/>
            <person name="Scherer S.E."/>
            <person name="Worley K.C."/>
            <person name="Muzny D.M."/>
            <person name="Gibbs R."/>
        </authorList>
    </citation>
    <scope>NUCLEOTIDE SEQUENCE</scope>
    <source>
        <strain evidence="3">Brora</strain>
    </source>
</reference>
<dbReference type="GO" id="GO:0016020">
    <property type="term" value="C:membrane"/>
    <property type="evidence" value="ECO:0007669"/>
    <property type="project" value="TreeGrafter"/>
</dbReference>
<evidence type="ECO:0000256" key="1">
    <source>
        <dbReference type="SAM" id="Phobius"/>
    </source>
</evidence>
<dbReference type="PANTHER" id="PTHR12242">
    <property type="entry name" value="OS02G0130600 PROTEIN-RELATED"/>
    <property type="match status" value="1"/>
</dbReference>
<name>T1J7W6_STRMM</name>
<dbReference type="PANTHER" id="PTHR12242:SF1">
    <property type="entry name" value="MYND-TYPE DOMAIN-CONTAINING PROTEIN"/>
    <property type="match status" value="1"/>
</dbReference>
<dbReference type="PhylomeDB" id="T1J7W6"/>
<keyword evidence="3" id="KW-1185">Reference proteome</keyword>
<feature type="transmembrane region" description="Helical" evidence="1">
    <location>
        <begin position="119"/>
        <end position="143"/>
    </location>
</feature>
<dbReference type="STRING" id="126957.T1J7W6"/>